<dbReference type="PANTHER" id="PTHR35910:SF1">
    <property type="entry name" value="2EXR DOMAIN-CONTAINING PROTEIN"/>
    <property type="match status" value="1"/>
</dbReference>
<dbReference type="EMBL" id="KZ613500">
    <property type="protein sequence ID" value="PMD17276.1"/>
    <property type="molecule type" value="Genomic_DNA"/>
</dbReference>
<accession>A0A2J6PTM1</accession>
<feature type="region of interest" description="Disordered" evidence="1">
    <location>
        <begin position="1"/>
        <end position="45"/>
    </location>
</feature>
<evidence type="ECO:0000259" key="2">
    <source>
        <dbReference type="Pfam" id="PF20150"/>
    </source>
</evidence>
<gene>
    <name evidence="3" type="ORF">NA56DRAFT_691921</name>
</gene>
<feature type="compositionally biased region" description="Basic and acidic residues" evidence="1">
    <location>
        <begin position="9"/>
        <end position="45"/>
    </location>
</feature>
<dbReference type="OrthoDB" id="3530648at2759"/>
<evidence type="ECO:0000313" key="3">
    <source>
        <dbReference type="EMBL" id="PMD17276.1"/>
    </source>
</evidence>
<dbReference type="InterPro" id="IPR045518">
    <property type="entry name" value="2EXR"/>
</dbReference>
<feature type="compositionally biased region" description="Polar residues" evidence="1">
    <location>
        <begin position="102"/>
        <end position="111"/>
    </location>
</feature>
<protein>
    <recommendedName>
        <fullName evidence="2">2EXR domain-containing protein</fullName>
    </recommendedName>
</protein>
<organism evidence="3 4">
    <name type="scientific">Hyaloscypha hepaticicola</name>
    <dbReference type="NCBI Taxonomy" id="2082293"/>
    <lineage>
        <taxon>Eukaryota</taxon>
        <taxon>Fungi</taxon>
        <taxon>Dikarya</taxon>
        <taxon>Ascomycota</taxon>
        <taxon>Pezizomycotina</taxon>
        <taxon>Leotiomycetes</taxon>
        <taxon>Helotiales</taxon>
        <taxon>Hyaloscyphaceae</taxon>
        <taxon>Hyaloscypha</taxon>
    </lineage>
</organism>
<feature type="domain" description="2EXR" evidence="2">
    <location>
        <begin position="129"/>
        <end position="230"/>
    </location>
</feature>
<sequence>MSGSGDLENQERATPSDKRMANESTTKAKETQHGESLDLHVEAAADKATGIDNEALPIMIENDMHHEVSSKFIEEAPSSKLPDQKTSSPETPEEYKLEHPPATTSTSSALNKASEGHKNLKKDSENFQFTLFPNLPIEVRLKIWQCTFVKRHIDLDFALAYRFTMRGEGTYKPVDRYIPVTLAVNHKSRHETLKHYSFIFFSEELEVSQWPDFDIHHIGPGWIHPSLDTIVFSEPPAVLRKEAYDSWFDHIASRIYMGDFRELEVRLVLWDEDMEAQTEPYYPSLEFCRLFEHIMRFRGPRTVVLRGHGVAGPTDEQLEIIRKLAVEYLEREKCGIDGCVVSVVKVGQYTDVESGEKTLVEDDFSGGGWHSVEMGLLLSTELQE</sequence>
<dbReference type="Pfam" id="PF20150">
    <property type="entry name" value="2EXR"/>
    <property type="match status" value="1"/>
</dbReference>
<evidence type="ECO:0000313" key="4">
    <source>
        <dbReference type="Proteomes" id="UP000235672"/>
    </source>
</evidence>
<reference evidence="3 4" key="1">
    <citation type="submission" date="2016-05" db="EMBL/GenBank/DDBJ databases">
        <title>A degradative enzymes factory behind the ericoid mycorrhizal symbiosis.</title>
        <authorList>
            <consortium name="DOE Joint Genome Institute"/>
            <person name="Martino E."/>
            <person name="Morin E."/>
            <person name="Grelet G."/>
            <person name="Kuo A."/>
            <person name="Kohler A."/>
            <person name="Daghino S."/>
            <person name="Barry K."/>
            <person name="Choi C."/>
            <person name="Cichocki N."/>
            <person name="Clum A."/>
            <person name="Copeland A."/>
            <person name="Hainaut M."/>
            <person name="Haridas S."/>
            <person name="Labutti K."/>
            <person name="Lindquist E."/>
            <person name="Lipzen A."/>
            <person name="Khouja H.-R."/>
            <person name="Murat C."/>
            <person name="Ohm R."/>
            <person name="Olson A."/>
            <person name="Spatafora J."/>
            <person name="Veneault-Fourrey C."/>
            <person name="Henrissat B."/>
            <person name="Grigoriev I."/>
            <person name="Martin F."/>
            <person name="Perotto S."/>
        </authorList>
    </citation>
    <scope>NUCLEOTIDE SEQUENCE [LARGE SCALE GENOMIC DNA]</scope>
    <source>
        <strain evidence="3 4">UAMH 7357</strain>
    </source>
</reference>
<feature type="region of interest" description="Disordered" evidence="1">
    <location>
        <begin position="74"/>
        <end position="119"/>
    </location>
</feature>
<dbReference type="AlphaFoldDB" id="A0A2J6PTM1"/>
<dbReference type="PANTHER" id="PTHR35910">
    <property type="entry name" value="2EXR DOMAIN-CONTAINING PROTEIN"/>
    <property type="match status" value="1"/>
</dbReference>
<evidence type="ECO:0000256" key="1">
    <source>
        <dbReference type="SAM" id="MobiDB-lite"/>
    </source>
</evidence>
<proteinExistence type="predicted"/>
<keyword evidence="4" id="KW-1185">Reference proteome</keyword>
<dbReference type="Proteomes" id="UP000235672">
    <property type="component" value="Unassembled WGS sequence"/>
</dbReference>
<name>A0A2J6PTM1_9HELO</name>